<dbReference type="Proteomes" id="UP000694389">
    <property type="component" value="Unassembled WGS sequence"/>
</dbReference>
<dbReference type="GeneTree" id="ENSGT00940000174536"/>
<dbReference type="AlphaFoldDB" id="A0A8C4GNN2"/>
<proteinExistence type="predicted"/>
<organism evidence="2 3">
    <name type="scientific">Dicentrarchus labrax</name>
    <name type="common">European seabass</name>
    <name type="synonym">Morone labrax</name>
    <dbReference type="NCBI Taxonomy" id="13489"/>
    <lineage>
        <taxon>Eukaryota</taxon>
        <taxon>Metazoa</taxon>
        <taxon>Chordata</taxon>
        <taxon>Craniata</taxon>
        <taxon>Vertebrata</taxon>
        <taxon>Euteleostomi</taxon>
        <taxon>Actinopterygii</taxon>
        <taxon>Neopterygii</taxon>
        <taxon>Teleostei</taxon>
        <taxon>Neoteleostei</taxon>
        <taxon>Acanthomorphata</taxon>
        <taxon>Eupercaria</taxon>
        <taxon>Moronidae</taxon>
        <taxon>Dicentrarchus</taxon>
    </lineage>
</organism>
<keyword evidence="3" id="KW-1185">Reference proteome</keyword>
<reference evidence="2" key="1">
    <citation type="submission" date="2025-08" db="UniProtKB">
        <authorList>
            <consortium name="Ensembl"/>
        </authorList>
    </citation>
    <scope>IDENTIFICATION</scope>
</reference>
<name>A0A8C4GNN2_DICLA</name>
<evidence type="ECO:0000313" key="2">
    <source>
        <dbReference type="Ensembl" id="ENSDLAP00005022091.2"/>
    </source>
</evidence>
<dbReference type="Ensembl" id="ENSDLAT00005023660.2">
    <property type="protein sequence ID" value="ENSDLAP00005022091.2"/>
    <property type="gene ID" value="ENSDLAG00005010202.2"/>
</dbReference>
<dbReference type="Pfam" id="PF13908">
    <property type="entry name" value="Shisa_N"/>
    <property type="match status" value="1"/>
</dbReference>
<accession>A0A8C4GNN2</accession>
<dbReference type="InterPro" id="IPR053891">
    <property type="entry name" value="Shisa_N"/>
</dbReference>
<sequence length="155" mass="17400">MFKIFRTFSVISDYCSSYWDTDGQYHDDQQCSQYCCGNCNQKYCCNENKYRLTQGKQDRCSGRCASLSMIQRLRHVQDIIGSLFSNQTQSLTLPSAVATIVNLPQQPTSPSGYQPSYPGYQPVPVQPGYVGPPIPTAPPPSYMEASKLSHTIYKC</sequence>
<reference evidence="2" key="2">
    <citation type="submission" date="2025-09" db="UniProtKB">
        <authorList>
            <consortium name="Ensembl"/>
        </authorList>
    </citation>
    <scope>IDENTIFICATION</scope>
</reference>
<evidence type="ECO:0000259" key="1">
    <source>
        <dbReference type="Pfam" id="PF13908"/>
    </source>
</evidence>
<protein>
    <recommendedName>
        <fullName evidence="1">Shisa N-terminal domain-containing protein</fullName>
    </recommendedName>
</protein>
<feature type="domain" description="Shisa N-terminal" evidence="1">
    <location>
        <begin position="13"/>
        <end position="61"/>
    </location>
</feature>
<evidence type="ECO:0000313" key="3">
    <source>
        <dbReference type="Proteomes" id="UP000694389"/>
    </source>
</evidence>